<name>A0A117RMR7_9ACTN</name>
<dbReference type="STRING" id="661399.AQJ67_25735"/>
<comment type="caution">
    <text evidence="2">The sequence shown here is derived from an EMBL/GenBank/DDBJ whole genome shotgun (WGS) entry which is preliminary data.</text>
</comment>
<protein>
    <submittedName>
        <fullName evidence="2">Uncharacterized protein</fullName>
    </submittedName>
</protein>
<feature type="compositionally biased region" description="Basic and acidic residues" evidence="1">
    <location>
        <begin position="8"/>
        <end position="18"/>
    </location>
</feature>
<evidence type="ECO:0000313" key="3">
    <source>
        <dbReference type="Proteomes" id="UP000053429"/>
    </source>
</evidence>
<organism evidence="2 3">
    <name type="scientific">Streptomyces caeruleatus</name>
    <dbReference type="NCBI Taxonomy" id="661399"/>
    <lineage>
        <taxon>Bacteria</taxon>
        <taxon>Bacillati</taxon>
        <taxon>Actinomycetota</taxon>
        <taxon>Actinomycetes</taxon>
        <taxon>Kitasatosporales</taxon>
        <taxon>Streptomycetaceae</taxon>
        <taxon>Streptomyces</taxon>
    </lineage>
</organism>
<keyword evidence="3" id="KW-1185">Reference proteome</keyword>
<sequence length="254" mass="27770">MSSPPPDDATRSRMRDAHAQGARALDAEPSGPEAWGWEGRTLGRRAGHLWLRVLSMSEEKAGGRLWEGTATAAEQIPAVVPRPKLVGIGTWTNDGHAYRAELTEYVTLPVLQAGGPVLEQSPYLPDAWWAALRRAVNEIATVPTNRQAVRQQWIDRGFPAFLGIPPVTAADWTTGHGDLHFRIHSACCCRSCCTRKAEVWRASGVCFGPMVRYRRTPVGRSLRAGTIWRRGNDGCGFGSVSRSLSTRTSGSIRG</sequence>
<evidence type="ECO:0000256" key="1">
    <source>
        <dbReference type="SAM" id="MobiDB-lite"/>
    </source>
</evidence>
<dbReference type="Proteomes" id="UP000053429">
    <property type="component" value="Unassembled WGS sequence"/>
</dbReference>
<evidence type="ECO:0000313" key="2">
    <source>
        <dbReference type="EMBL" id="KUN99386.1"/>
    </source>
</evidence>
<feature type="region of interest" description="Disordered" evidence="1">
    <location>
        <begin position="1"/>
        <end position="34"/>
    </location>
</feature>
<proteinExistence type="predicted"/>
<dbReference type="EMBL" id="LMWY01000032">
    <property type="protein sequence ID" value="KUN99386.1"/>
    <property type="molecule type" value="Genomic_DNA"/>
</dbReference>
<accession>A0A117RMR7</accession>
<gene>
    <name evidence="2" type="ORF">AQJ67_25735</name>
</gene>
<dbReference type="AlphaFoldDB" id="A0A117RMR7"/>
<reference evidence="2 3" key="1">
    <citation type="submission" date="2015-10" db="EMBL/GenBank/DDBJ databases">
        <title>Draft genome sequence of Streptomyces caeruleatus NRRL B-24802, type strain for the species Streptomyces caeruleatus.</title>
        <authorList>
            <person name="Ruckert C."/>
            <person name="Winkler A."/>
            <person name="Kalinowski J."/>
            <person name="Kampfer P."/>
            <person name="Glaeser S."/>
        </authorList>
    </citation>
    <scope>NUCLEOTIDE SEQUENCE [LARGE SCALE GENOMIC DNA]</scope>
    <source>
        <strain evidence="2 3">NRRL B-24802</strain>
    </source>
</reference>